<proteinExistence type="predicted"/>
<evidence type="ECO:0000256" key="1">
    <source>
        <dbReference type="SAM" id="Phobius"/>
    </source>
</evidence>
<feature type="transmembrane region" description="Helical" evidence="1">
    <location>
        <begin position="20"/>
        <end position="46"/>
    </location>
</feature>
<protein>
    <submittedName>
        <fullName evidence="2">Uncharacterized protein</fullName>
    </submittedName>
</protein>
<evidence type="ECO:0000313" key="3">
    <source>
        <dbReference type="Proteomes" id="UP000823674"/>
    </source>
</evidence>
<name>A0ABQ7N3Y6_BRACM</name>
<keyword evidence="3" id="KW-1185">Reference proteome</keyword>
<organism evidence="2 3">
    <name type="scientific">Brassica rapa subsp. trilocularis</name>
    <dbReference type="NCBI Taxonomy" id="1813537"/>
    <lineage>
        <taxon>Eukaryota</taxon>
        <taxon>Viridiplantae</taxon>
        <taxon>Streptophyta</taxon>
        <taxon>Embryophyta</taxon>
        <taxon>Tracheophyta</taxon>
        <taxon>Spermatophyta</taxon>
        <taxon>Magnoliopsida</taxon>
        <taxon>eudicotyledons</taxon>
        <taxon>Gunneridae</taxon>
        <taxon>Pentapetalae</taxon>
        <taxon>rosids</taxon>
        <taxon>malvids</taxon>
        <taxon>Brassicales</taxon>
        <taxon>Brassicaceae</taxon>
        <taxon>Brassiceae</taxon>
        <taxon>Brassica</taxon>
    </lineage>
</organism>
<accession>A0ABQ7N3Y6</accession>
<evidence type="ECO:0000313" key="2">
    <source>
        <dbReference type="EMBL" id="KAG5404886.1"/>
    </source>
</evidence>
<keyword evidence="1" id="KW-0472">Membrane</keyword>
<dbReference type="EMBL" id="JADBGQ010000003">
    <property type="protein sequence ID" value="KAG5404886.1"/>
    <property type="molecule type" value="Genomic_DNA"/>
</dbReference>
<keyword evidence="1" id="KW-0812">Transmembrane</keyword>
<sequence length="354" mass="38530">MVSGAGIALPRRRRDSSSSTLFSFFVYKFSLYLCICFIPCPLFLFVHKKPWQLHRRTQVNRALEPDLATSLSIWLLLSTVHHRGISYPTVAQCLLDPKSATSLVVTTATSALTTVAPPPVTALPLETWDFLGSVCGFTGVSLGALVGHPTLPKSTHVSSHSSWPDLATNYSHRLSPTLASCLAGLFVTIYTPDIEAAPLSQGFYGAKLHRLNLFLLISSIDGSSQGRLCGSRPPFLVAGTTVQECGFARSVRYHFTAASPSYYAVSSIDGSSQSQLCDFQPGAAIFIRGSRMSCSSRTPIHRVFTDALRPLFTRAKISPSAEALTYAQLSFQNMTLGNYYLPFENAVTLTLFEG</sequence>
<gene>
    <name evidence="2" type="primary">A03g503550.1_BraROA</name>
    <name evidence="2" type="ORF">IGI04_011005</name>
</gene>
<comment type="caution">
    <text evidence="2">The sequence shown here is derived from an EMBL/GenBank/DDBJ whole genome shotgun (WGS) entry which is preliminary data.</text>
</comment>
<keyword evidence="1" id="KW-1133">Transmembrane helix</keyword>
<reference evidence="2 3" key="1">
    <citation type="submission" date="2021-03" db="EMBL/GenBank/DDBJ databases">
        <authorList>
            <person name="King G.J."/>
            <person name="Bancroft I."/>
            <person name="Baten A."/>
            <person name="Bloomfield J."/>
            <person name="Borpatragohain P."/>
            <person name="He Z."/>
            <person name="Irish N."/>
            <person name="Irwin J."/>
            <person name="Liu K."/>
            <person name="Mauleon R.P."/>
            <person name="Moore J."/>
            <person name="Morris R."/>
            <person name="Ostergaard L."/>
            <person name="Wang B."/>
            <person name="Wells R."/>
        </authorList>
    </citation>
    <scope>NUCLEOTIDE SEQUENCE [LARGE SCALE GENOMIC DNA]</scope>
    <source>
        <strain evidence="2">R-o-18</strain>
        <tissue evidence="2">Leaf</tissue>
    </source>
</reference>
<dbReference type="Proteomes" id="UP000823674">
    <property type="component" value="Chromosome A03"/>
</dbReference>